<comment type="caution">
    <text evidence="3">The sequence shown here is derived from an EMBL/GenBank/DDBJ whole genome shotgun (WGS) entry which is preliminary data.</text>
</comment>
<dbReference type="AlphaFoldDB" id="A0A1Z5T8P6"/>
<dbReference type="Pfam" id="PF01425">
    <property type="entry name" value="Amidase"/>
    <property type="match status" value="1"/>
</dbReference>
<proteinExistence type="inferred from homology"/>
<dbReference type="STRING" id="1157616.A0A1Z5T8P6"/>
<evidence type="ECO:0000313" key="3">
    <source>
        <dbReference type="EMBL" id="OTA32404.1"/>
    </source>
</evidence>
<name>A0A1Z5T8P6_HORWE</name>
<gene>
    <name evidence="3" type="ORF">BTJ68_08057</name>
</gene>
<organism evidence="3 4">
    <name type="scientific">Hortaea werneckii EXF-2000</name>
    <dbReference type="NCBI Taxonomy" id="1157616"/>
    <lineage>
        <taxon>Eukaryota</taxon>
        <taxon>Fungi</taxon>
        <taxon>Dikarya</taxon>
        <taxon>Ascomycota</taxon>
        <taxon>Pezizomycotina</taxon>
        <taxon>Dothideomycetes</taxon>
        <taxon>Dothideomycetidae</taxon>
        <taxon>Mycosphaerellales</taxon>
        <taxon>Teratosphaeriaceae</taxon>
        <taxon>Hortaea</taxon>
    </lineage>
</organism>
<sequence>MTSPSEQPEHSLVLKLAEFVGYRIPKEDIPEYAELLSRTRRNFELVASLDDYQPEPNLALTPRENIHFPTPSDNPLNAWAWKLHCQHRQPETRTLEGKTVCAKDNIAMAGVPCLLGTETFTDWTPLTDATVLTRVLEHGGTITGKAVCENLSRGAVSATAATGPVHNPFALGYSAGGSSSGTAALVASGAVDLGIGCDQGGSIRIPAALCGLWGLKATLGLVPYTGIASNDASVDFVGPMTRSCMDCAVLLGVLAGADGLDDRQVAGTPFPDAAPGYAAHLVSTKREGVRVMRIGVVKEGMHPSIIDDGVKAKFEAAVAKFRELGAVMEEVSVPMQDQARAIYSVWSKMGNHQGMVGRATGRRQVMLTDLYERKDLPYSQEALSKFSAFAMEGMLSGELGWQDFPLAYPKAINLGRKLKEAYDEALAKFDLLIMPTVLTPADPLPAIDATPREHMAKGTGKLENTSPFNITGHPALAFPIGLVESSADPQIKVPASMQVVGKFWSEAKILQAAYAWEQATDWKSF</sequence>
<dbReference type="Proteomes" id="UP000194280">
    <property type="component" value="Unassembled WGS sequence"/>
</dbReference>
<dbReference type="InterPro" id="IPR020556">
    <property type="entry name" value="Amidase_CS"/>
</dbReference>
<reference evidence="3 4" key="1">
    <citation type="submission" date="2017-01" db="EMBL/GenBank/DDBJ databases">
        <title>The recent genome duplication of the halophilic yeast Hortaea werneckii: insights from long-read sequencing.</title>
        <authorList>
            <person name="Sinha S."/>
            <person name="Flibotte S."/>
            <person name="Neira M."/>
            <person name="Lenassi M."/>
            <person name="Gostincar C."/>
            <person name="Stajich J.E."/>
            <person name="Nislow C.E."/>
        </authorList>
    </citation>
    <scope>NUCLEOTIDE SEQUENCE [LARGE SCALE GENOMIC DNA]</scope>
    <source>
        <strain evidence="3 4">EXF-2000</strain>
    </source>
</reference>
<dbReference type="SUPFAM" id="SSF75304">
    <property type="entry name" value="Amidase signature (AS) enzymes"/>
    <property type="match status" value="1"/>
</dbReference>
<protein>
    <recommendedName>
        <fullName evidence="2">Amidase domain-containing protein</fullName>
    </recommendedName>
</protein>
<dbReference type="OrthoDB" id="1879366at2759"/>
<evidence type="ECO:0000313" key="4">
    <source>
        <dbReference type="Proteomes" id="UP000194280"/>
    </source>
</evidence>
<dbReference type="InParanoid" id="A0A1Z5T8P6"/>
<comment type="similarity">
    <text evidence="1">Belongs to the amidase family.</text>
</comment>
<dbReference type="PROSITE" id="PS00571">
    <property type="entry name" value="AMIDASES"/>
    <property type="match status" value="1"/>
</dbReference>
<dbReference type="GO" id="GO:0003824">
    <property type="term" value="F:catalytic activity"/>
    <property type="evidence" value="ECO:0007669"/>
    <property type="project" value="InterPro"/>
</dbReference>
<evidence type="ECO:0000256" key="1">
    <source>
        <dbReference type="ARBA" id="ARBA00009199"/>
    </source>
</evidence>
<evidence type="ECO:0000259" key="2">
    <source>
        <dbReference type="Pfam" id="PF01425"/>
    </source>
</evidence>
<dbReference type="VEuPathDB" id="FungiDB:BTJ68_08057"/>
<dbReference type="EMBL" id="MUNK01000094">
    <property type="protein sequence ID" value="OTA32404.1"/>
    <property type="molecule type" value="Genomic_DNA"/>
</dbReference>
<dbReference type="PANTHER" id="PTHR11895:SF170">
    <property type="entry name" value="AMIDASE"/>
    <property type="match status" value="1"/>
</dbReference>
<dbReference type="PANTHER" id="PTHR11895">
    <property type="entry name" value="TRANSAMIDASE"/>
    <property type="match status" value="1"/>
</dbReference>
<dbReference type="InterPro" id="IPR023631">
    <property type="entry name" value="Amidase_dom"/>
</dbReference>
<accession>A0A1Z5T8P6</accession>
<dbReference type="InterPro" id="IPR036928">
    <property type="entry name" value="AS_sf"/>
</dbReference>
<keyword evidence="4" id="KW-1185">Reference proteome</keyword>
<dbReference type="InterPro" id="IPR000120">
    <property type="entry name" value="Amidase"/>
</dbReference>
<feature type="domain" description="Amidase" evidence="2">
    <location>
        <begin position="79"/>
        <end position="510"/>
    </location>
</feature>
<dbReference type="Gene3D" id="3.90.1300.10">
    <property type="entry name" value="Amidase signature (AS) domain"/>
    <property type="match status" value="1"/>
</dbReference>